<dbReference type="EMBL" id="MFUO01000033">
    <property type="protein sequence ID" value="OGI83216.1"/>
    <property type="molecule type" value="Genomic_DNA"/>
</dbReference>
<organism evidence="2 3">
    <name type="scientific">Candidatus Nomurabacteria bacterium RIFCSPLOWO2_01_FULL_33_17</name>
    <dbReference type="NCBI Taxonomy" id="1801764"/>
    <lineage>
        <taxon>Bacteria</taxon>
        <taxon>Candidatus Nomuraibacteriota</taxon>
    </lineage>
</organism>
<keyword evidence="1" id="KW-0812">Transmembrane</keyword>
<dbReference type="STRING" id="1801764.A2903_00865"/>
<feature type="transmembrane region" description="Helical" evidence="1">
    <location>
        <begin position="32"/>
        <end position="55"/>
    </location>
</feature>
<keyword evidence="1" id="KW-1133">Transmembrane helix</keyword>
<proteinExistence type="predicted"/>
<name>A0A1F6WN23_9BACT</name>
<protein>
    <submittedName>
        <fullName evidence="2">Uncharacterized protein</fullName>
    </submittedName>
</protein>
<gene>
    <name evidence="2" type="ORF">A2903_00865</name>
</gene>
<evidence type="ECO:0000313" key="3">
    <source>
        <dbReference type="Proteomes" id="UP000178184"/>
    </source>
</evidence>
<evidence type="ECO:0000256" key="1">
    <source>
        <dbReference type="SAM" id="Phobius"/>
    </source>
</evidence>
<accession>A0A1F6WN23</accession>
<keyword evidence="1" id="KW-0472">Membrane</keyword>
<dbReference type="AlphaFoldDB" id="A0A1F6WN23"/>
<dbReference type="Proteomes" id="UP000178184">
    <property type="component" value="Unassembled WGS sequence"/>
</dbReference>
<evidence type="ECO:0000313" key="2">
    <source>
        <dbReference type="EMBL" id="OGI83216.1"/>
    </source>
</evidence>
<sequence>MGPEDKIILEQIKTQVMENNLMMKKILKQNQIALWSKFAYWAFIILLTVGAFALIKPLLGGLSSVYTPNGINASIKTLSNPDTISKLRAELEGL</sequence>
<comment type="caution">
    <text evidence="2">The sequence shown here is derived from an EMBL/GenBank/DDBJ whole genome shotgun (WGS) entry which is preliminary data.</text>
</comment>
<reference evidence="2 3" key="1">
    <citation type="journal article" date="2016" name="Nat. Commun.">
        <title>Thousands of microbial genomes shed light on interconnected biogeochemical processes in an aquifer system.</title>
        <authorList>
            <person name="Anantharaman K."/>
            <person name="Brown C.T."/>
            <person name="Hug L.A."/>
            <person name="Sharon I."/>
            <person name="Castelle C.J."/>
            <person name="Probst A.J."/>
            <person name="Thomas B.C."/>
            <person name="Singh A."/>
            <person name="Wilkins M.J."/>
            <person name="Karaoz U."/>
            <person name="Brodie E.L."/>
            <person name="Williams K.H."/>
            <person name="Hubbard S.S."/>
            <person name="Banfield J.F."/>
        </authorList>
    </citation>
    <scope>NUCLEOTIDE SEQUENCE [LARGE SCALE GENOMIC DNA]</scope>
</reference>